<dbReference type="PATRIC" id="fig|1265738.3.peg.3624"/>
<protein>
    <submittedName>
        <fullName evidence="1">Uncharacterized protein</fullName>
    </submittedName>
</protein>
<dbReference type="Proteomes" id="UP000011991">
    <property type="component" value="Unassembled WGS sequence"/>
</dbReference>
<proteinExistence type="predicted"/>
<comment type="caution">
    <text evidence="1">The sequence shown here is derived from an EMBL/GenBank/DDBJ whole genome shotgun (WGS) entry which is preliminary data.</text>
</comment>
<sequence>MVLAIQPLWMRFALHTPALSTLMRRIVRGASGGQHGFYASPFGITFALWQRTFALVQSLLIQSQPLRSRR</sequence>
<accession>M5RJF7</accession>
<evidence type="ECO:0000313" key="1">
    <source>
        <dbReference type="EMBL" id="EMI19453.1"/>
    </source>
</evidence>
<organism evidence="1 2">
    <name type="scientific">Rhodopirellula maiorica SM1</name>
    <dbReference type="NCBI Taxonomy" id="1265738"/>
    <lineage>
        <taxon>Bacteria</taxon>
        <taxon>Pseudomonadati</taxon>
        <taxon>Planctomycetota</taxon>
        <taxon>Planctomycetia</taxon>
        <taxon>Pirellulales</taxon>
        <taxon>Pirellulaceae</taxon>
        <taxon>Novipirellula</taxon>
    </lineage>
</organism>
<gene>
    <name evidence="1" type="ORF">RMSM_03618</name>
</gene>
<reference evidence="1 2" key="1">
    <citation type="journal article" date="2013" name="Mar. Genomics">
        <title>Expression of sulfatases in Rhodopirellula baltica and the diversity of sulfatases in the genus Rhodopirellula.</title>
        <authorList>
            <person name="Wegner C.E."/>
            <person name="Richter-Heitmann T."/>
            <person name="Klindworth A."/>
            <person name="Klockow C."/>
            <person name="Richter M."/>
            <person name="Achstetter T."/>
            <person name="Glockner F.O."/>
            <person name="Harder J."/>
        </authorList>
    </citation>
    <scope>NUCLEOTIDE SEQUENCE [LARGE SCALE GENOMIC DNA]</scope>
    <source>
        <strain evidence="1 2">SM1</strain>
    </source>
</reference>
<evidence type="ECO:0000313" key="2">
    <source>
        <dbReference type="Proteomes" id="UP000011991"/>
    </source>
</evidence>
<dbReference type="AlphaFoldDB" id="M5RJF7"/>
<dbReference type="EMBL" id="ANOG01000522">
    <property type="protein sequence ID" value="EMI19453.1"/>
    <property type="molecule type" value="Genomic_DNA"/>
</dbReference>
<name>M5RJF7_9BACT</name>
<keyword evidence="2" id="KW-1185">Reference proteome</keyword>